<dbReference type="Proteomes" id="UP000030151">
    <property type="component" value="Unassembled WGS sequence"/>
</dbReference>
<feature type="transmembrane region" description="Helical" evidence="1">
    <location>
        <begin position="323"/>
        <end position="352"/>
    </location>
</feature>
<gene>
    <name evidence="2" type="ORF">X797_005849</name>
</gene>
<dbReference type="PANTHER" id="PTHR34414">
    <property type="entry name" value="HET DOMAIN-CONTAINING PROTEIN-RELATED"/>
    <property type="match status" value="1"/>
</dbReference>
<evidence type="ECO:0000256" key="1">
    <source>
        <dbReference type="SAM" id="Phobius"/>
    </source>
</evidence>
<sequence>MKRLTCGIMAPQQETGRLPTPFKREGSESNIELEHLLRLMPASRRSKTVFHFNDRKSCPMDIVQRPKADVEFLAEELCVPSLNDIHDLLWLAGRPMPPRPLTYQLTASRTIAVVEDINLHLVWEPGRIFLKPIPRFLLNAAFWTKHLACDAAQDNSSCVSGVSRSAPSDPVSKRRELYGCAYGFLLSYTALIQHESDYRIAASNHLLPADVDWESWRQTSWELLENSPWNMTRVNKRYRYGELRLSRLNKISRWRSLTCSGDGLVGLMRGYKFGFATYGQLLEACLFPVVTATAYILLVLTAMQVGLSTDYLKDNFAFQQASWGFTVFSILAPLILIVLSFVLVFLYVVFNYRSTKAFNQRRMQFYDNLGRNGC</sequence>
<keyword evidence="1" id="KW-0812">Transmembrane</keyword>
<organism evidence="2 3">
    <name type="scientific">Metarhizium robertsii</name>
    <dbReference type="NCBI Taxonomy" id="568076"/>
    <lineage>
        <taxon>Eukaryota</taxon>
        <taxon>Fungi</taxon>
        <taxon>Dikarya</taxon>
        <taxon>Ascomycota</taxon>
        <taxon>Pezizomycotina</taxon>
        <taxon>Sordariomycetes</taxon>
        <taxon>Hypocreomycetidae</taxon>
        <taxon>Hypocreales</taxon>
        <taxon>Clavicipitaceae</taxon>
        <taxon>Metarhizium</taxon>
    </lineage>
</organism>
<dbReference type="Pfam" id="PF20246">
    <property type="entry name" value="DUF6601"/>
    <property type="match status" value="1"/>
</dbReference>
<keyword evidence="1" id="KW-1133">Transmembrane helix</keyword>
<keyword evidence="1" id="KW-0472">Membrane</keyword>
<dbReference type="eggNOG" id="ENOG502SI6N">
    <property type="taxonomic scope" value="Eukaryota"/>
</dbReference>
<name>A0A0A1UUV9_9HYPO</name>
<evidence type="ECO:0008006" key="4">
    <source>
        <dbReference type="Google" id="ProtNLM"/>
    </source>
</evidence>
<dbReference type="InterPro" id="IPR046536">
    <property type="entry name" value="DUF6601"/>
</dbReference>
<dbReference type="HOGENOM" id="CLU_043687_0_2_1"/>
<feature type="transmembrane region" description="Helical" evidence="1">
    <location>
        <begin position="281"/>
        <end position="303"/>
    </location>
</feature>
<dbReference type="EMBL" id="JELW01000010">
    <property type="protein sequence ID" value="EXV00836.1"/>
    <property type="molecule type" value="Genomic_DNA"/>
</dbReference>
<protein>
    <recommendedName>
        <fullName evidence="4">Subtilisin-like serine protease</fullName>
    </recommendedName>
</protein>
<accession>A0A0A1UUV9</accession>
<proteinExistence type="predicted"/>
<dbReference type="PANTHER" id="PTHR34414:SF1">
    <property type="entry name" value="SUBTILISIN-LIKE SERINE PROTEASE"/>
    <property type="match status" value="1"/>
</dbReference>
<comment type="caution">
    <text evidence="2">The sequence shown here is derived from an EMBL/GenBank/DDBJ whole genome shotgun (WGS) entry which is preliminary data.</text>
</comment>
<reference evidence="2 3" key="1">
    <citation type="submission" date="2014-02" db="EMBL/GenBank/DDBJ databases">
        <title>The genome sequence of the entomopathogenic fungus Metarhizium robertsii ARSEF 2575.</title>
        <authorList>
            <person name="Giuliano Garisto Donzelli B."/>
            <person name="Roe B.A."/>
            <person name="Macmil S.L."/>
            <person name="Krasnoff S.B."/>
            <person name="Gibson D.M."/>
        </authorList>
    </citation>
    <scope>NUCLEOTIDE SEQUENCE [LARGE SCALE GENOMIC DNA]</scope>
    <source>
        <strain evidence="2 3">ARSEF 2575</strain>
    </source>
</reference>
<dbReference type="AlphaFoldDB" id="A0A0A1UUV9"/>
<evidence type="ECO:0000313" key="3">
    <source>
        <dbReference type="Proteomes" id="UP000030151"/>
    </source>
</evidence>
<evidence type="ECO:0000313" key="2">
    <source>
        <dbReference type="EMBL" id="EXV00836.1"/>
    </source>
</evidence>
<dbReference type="OrthoDB" id="4935807at2759"/>